<feature type="disulfide bond" evidence="5">
    <location>
        <begin position="259"/>
        <end position="286"/>
    </location>
</feature>
<dbReference type="PANTHER" id="PTHR45656:SF4">
    <property type="entry name" value="PROTEIN CBR-CLEC-78"/>
    <property type="match status" value="1"/>
</dbReference>
<keyword evidence="4 5" id="KW-1015">Disulfide bond</keyword>
<evidence type="ECO:0000256" key="2">
    <source>
        <dbReference type="ARBA" id="ARBA00022729"/>
    </source>
</evidence>
<feature type="domain" description="Sushi" evidence="8">
    <location>
        <begin position="224"/>
        <end position="288"/>
    </location>
</feature>
<evidence type="ECO:0000256" key="5">
    <source>
        <dbReference type="PROSITE-ProRule" id="PRU00302"/>
    </source>
</evidence>
<keyword evidence="1 5" id="KW-0768">Sushi</keyword>
<feature type="region of interest" description="Disordered" evidence="6">
    <location>
        <begin position="197"/>
        <end position="229"/>
    </location>
</feature>
<evidence type="ECO:0000256" key="1">
    <source>
        <dbReference type="ARBA" id="ARBA00022659"/>
    </source>
</evidence>
<feature type="disulfide bond" evidence="5">
    <location>
        <begin position="182"/>
        <end position="209"/>
    </location>
</feature>
<evidence type="ECO:0000313" key="9">
    <source>
        <dbReference type="Ensembl" id="ENSFHEP00000008317.1"/>
    </source>
</evidence>
<dbReference type="GeneTree" id="ENSGT00940000163310"/>
<proteinExistence type="predicted"/>
<dbReference type="PANTHER" id="PTHR45656">
    <property type="entry name" value="PROTEIN CBR-CLEC-78"/>
    <property type="match status" value="1"/>
</dbReference>
<dbReference type="Ensembl" id="ENSFHET00000002341.1">
    <property type="protein sequence ID" value="ENSFHEP00000008317.1"/>
    <property type="gene ID" value="ENSFHEG00000009494.1"/>
</dbReference>
<protein>
    <submittedName>
        <fullName evidence="9">Complement receptor type 1</fullName>
    </submittedName>
</protein>
<feature type="domain" description="Sushi" evidence="8">
    <location>
        <begin position="152"/>
        <end position="211"/>
    </location>
</feature>
<dbReference type="AlphaFoldDB" id="A0A3Q2P7W4"/>
<sequence length="320" mass="34912">MRRRTNMRTAAGTIVLLSFAFLATAQEAQECSAPPDYPHTRLDKKFTSRQKFSSGQKVYYSCAEDFTPFRGSRSVECRDGKWSKLTLKCEKISCGNAGDLPNGNFRYEGQTFVGEKVYAECNEGYVVKGMNYMICKKSGWTGEFPSCEEKEITCSSPAVNDSVTRSGDVSVHRLGETITFTCKPGFQLDGAQQITCGANGQWQPEPPRCLPSPEEAKESSNKPSGCDAPLAASSSNANLADKYITMTAFSSGDKVHYSCNVGYTAAGGSRTRMCDNGRWTPLRLRCERKLCGHAGEISNGQFVYTGVEFGDTATAVCDEG</sequence>
<dbReference type="CDD" id="cd00033">
    <property type="entry name" value="CCP"/>
    <property type="match status" value="4"/>
</dbReference>
<dbReference type="Gene3D" id="2.10.70.10">
    <property type="entry name" value="Complement Module, domain 1"/>
    <property type="match status" value="4"/>
</dbReference>
<feature type="chain" id="PRO_5018673719" evidence="7">
    <location>
        <begin position="26"/>
        <end position="320"/>
    </location>
</feature>
<dbReference type="InterPro" id="IPR000436">
    <property type="entry name" value="Sushi_SCR_CCP_dom"/>
</dbReference>
<dbReference type="InterPro" id="IPR051277">
    <property type="entry name" value="SEZ6_CSMD_C4BPB_Regulators"/>
</dbReference>
<keyword evidence="3" id="KW-0677">Repeat</keyword>
<dbReference type="InterPro" id="IPR035976">
    <property type="entry name" value="Sushi/SCR/CCP_sf"/>
</dbReference>
<evidence type="ECO:0000259" key="8">
    <source>
        <dbReference type="PROSITE" id="PS50923"/>
    </source>
</evidence>
<reference evidence="9" key="1">
    <citation type="submission" date="2025-08" db="UniProtKB">
        <authorList>
            <consortium name="Ensembl"/>
        </authorList>
    </citation>
    <scope>IDENTIFICATION</scope>
</reference>
<dbReference type="FunFam" id="2.10.70.10:FF:000014">
    <property type="entry name" value="Membrane cofactor protein"/>
    <property type="match status" value="1"/>
</dbReference>
<comment type="caution">
    <text evidence="5">Lacks conserved residue(s) required for the propagation of feature annotation.</text>
</comment>
<dbReference type="Pfam" id="PF00084">
    <property type="entry name" value="Sushi"/>
    <property type="match status" value="4"/>
</dbReference>
<evidence type="ECO:0000313" key="10">
    <source>
        <dbReference type="Proteomes" id="UP000265000"/>
    </source>
</evidence>
<reference evidence="9" key="2">
    <citation type="submission" date="2025-09" db="UniProtKB">
        <authorList>
            <consortium name="Ensembl"/>
        </authorList>
    </citation>
    <scope>IDENTIFICATION</scope>
</reference>
<evidence type="ECO:0000256" key="4">
    <source>
        <dbReference type="ARBA" id="ARBA00023157"/>
    </source>
</evidence>
<feature type="domain" description="Sushi" evidence="8">
    <location>
        <begin position="29"/>
        <end position="91"/>
    </location>
</feature>
<accession>A0A3Q2P7W4</accession>
<evidence type="ECO:0000256" key="7">
    <source>
        <dbReference type="SAM" id="SignalP"/>
    </source>
</evidence>
<organism evidence="9 10">
    <name type="scientific">Fundulus heteroclitus</name>
    <name type="common">Killifish</name>
    <name type="synonym">Mummichog</name>
    <dbReference type="NCBI Taxonomy" id="8078"/>
    <lineage>
        <taxon>Eukaryota</taxon>
        <taxon>Metazoa</taxon>
        <taxon>Chordata</taxon>
        <taxon>Craniata</taxon>
        <taxon>Vertebrata</taxon>
        <taxon>Euteleostomi</taxon>
        <taxon>Actinopterygii</taxon>
        <taxon>Neopterygii</taxon>
        <taxon>Teleostei</taxon>
        <taxon>Neoteleostei</taxon>
        <taxon>Acanthomorphata</taxon>
        <taxon>Ovalentaria</taxon>
        <taxon>Atherinomorphae</taxon>
        <taxon>Cyprinodontiformes</taxon>
        <taxon>Fundulidae</taxon>
        <taxon>Fundulus</taxon>
    </lineage>
</organism>
<dbReference type="SMART" id="SM00032">
    <property type="entry name" value="CCP"/>
    <property type="match status" value="4"/>
</dbReference>
<feature type="signal peptide" evidence="7">
    <location>
        <begin position="1"/>
        <end position="25"/>
    </location>
</feature>
<dbReference type="Proteomes" id="UP000265000">
    <property type="component" value="Unplaced"/>
</dbReference>
<keyword evidence="10" id="KW-1185">Reference proteome</keyword>
<dbReference type="SUPFAM" id="SSF57535">
    <property type="entry name" value="Complement control module/SCR domain"/>
    <property type="match status" value="4"/>
</dbReference>
<keyword evidence="2 7" id="KW-0732">Signal</keyword>
<evidence type="ECO:0000256" key="3">
    <source>
        <dbReference type="ARBA" id="ARBA00022737"/>
    </source>
</evidence>
<evidence type="ECO:0000256" key="6">
    <source>
        <dbReference type="SAM" id="MobiDB-lite"/>
    </source>
</evidence>
<feature type="disulfide bond" evidence="5">
    <location>
        <begin position="62"/>
        <end position="89"/>
    </location>
</feature>
<dbReference type="STRING" id="8078.ENSFHEP00000008317"/>
<name>A0A3Q2P7W4_FUNHE</name>
<feature type="domain" description="Sushi" evidence="8">
    <location>
        <begin position="92"/>
        <end position="149"/>
    </location>
</feature>
<dbReference type="PROSITE" id="PS50923">
    <property type="entry name" value="SUSHI"/>
    <property type="match status" value="4"/>
</dbReference>